<evidence type="ECO:0000256" key="2">
    <source>
        <dbReference type="ARBA" id="ARBA00022475"/>
    </source>
</evidence>
<dbReference type="PANTHER" id="PTHR30561:SF9">
    <property type="entry name" value="4-AMINO-4-DEOXY-L-ARABINOSE-PHOSPHOUNDECAPRENOL FLIPPASE SUBUNIT ARNF-RELATED"/>
    <property type="match status" value="1"/>
</dbReference>
<dbReference type="EMBL" id="SPUM01000038">
    <property type="protein sequence ID" value="TFW33569.1"/>
    <property type="molecule type" value="Genomic_DNA"/>
</dbReference>
<feature type="transmembrane region" description="Helical" evidence="6">
    <location>
        <begin position="105"/>
        <end position="122"/>
    </location>
</feature>
<feature type="transmembrane region" description="Helical" evidence="6">
    <location>
        <begin position="48"/>
        <end position="72"/>
    </location>
</feature>
<keyword evidence="7" id="KW-0808">Transferase</keyword>
<evidence type="ECO:0000256" key="3">
    <source>
        <dbReference type="ARBA" id="ARBA00022692"/>
    </source>
</evidence>
<evidence type="ECO:0000313" key="7">
    <source>
        <dbReference type="EMBL" id="TFW33569.1"/>
    </source>
</evidence>
<dbReference type="OrthoDB" id="5460103at2"/>
<dbReference type="GO" id="GO:0022857">
    <property type="term" value="F:transmembrane transporter activity"/>
    <property type="evidence" value="ECO:0007669"/>
    <property type="project" value="InterPro"/>
</dbReference>
<organism evidence="7 8">
    <name type="scientific">Massilia horti</name>
    <dbReference type="NCBI Taxonomy" id="2562153"/>
    <lineage>
        <taxon>Bacteria</taxon>
        <taxon>Pseudomonadati</taxon>
        <taxon>Pseudomonadota</taxon>
        <taxon>Betaproteobacteria</taxon>
        <taxon>Burkholderiales</taxon>
        <taxon>Oxalobacteraceae</taxon>
        <taxon>Telluria group</taxon>
        <taxon>Massilia</taxon>
    </lineage>
</organism>
<gene>
    <name evidence="7" type="ORF">E4O92_06110</name>
</gene>
<dbReference type="GO" id="GO:0016740">
    <property type="term" value="F:transferase activity"/>
    <property type="evidence" value="ECO:0007669"/>
    <property type="project" value="UniProtKB-KW"/>
</dbReference>
<evidence type="ECO:0000256" key="1">
    <source>
        <dbReference type="ARBA" id="ARBA00004651"/>
    </source>
</evidence>
<evidence type="ECO:0000256" key="5">
    <source>
        <dbReference type="ARBA" id="ARBA00023136"/>
    </source>
</evidence>
<evidence type="ECO:0000256" key="6">
    <source>
        <dbReference type="SAM" id="Phobius"/>
    </source>
</evidence>
<dbReference type="InterPro" id="IPR037185">
    <property type="entry name" value="EmrE-like"/>
</dbReference>
<reference evidence="7 8" key="1">
    <citation type="submission" date="2019-03" db="EMBL/GenBank/DDBJ databases">
        <title>Draft genome of Massilia hortus sp. nov., a novel bacterial species of the Oxalobacteraceae family.</title>
        <authorList>
            <person name="Peta V."/>
            <person name="Raths R."/>
            <person name="Bucking H."/>
        </authorList>
    </citation>
    <scope>NUCLEOTIDE SEQUENCE [LARGE SCALE GENOMIC DNA]</scope>
    <source>
        <strain evidence="7 8">ONC3</strain>
    </source>
</reference>
<dbReference type="RefSeq" id="WP_135188868.1">
    <property type="nucleotide sequence ID" value="NZ_SPUM01000038.1"/>
</dbReference>
<evidence type="ECO:0000256" key="4">
    <source>
        <dbReference type="ARBA" id="ARBA00022989"/>
    </source>
</evidence>
<accession>A0A4Y9T7U4</accession>
<dbReference type="SUPFAM" id="SSF103481">
    <property type="entry name" value="Multidrug resistance efflux transporter EmrE"/>
    <property type="match status" value="1"/>
</dbReference>
<name>A0A4Y9T7U4_9BURK</name>
<feature type="transmembrane region" description="Helical" evidence="6">
    <location>
        <begin position="79"/>
        <end position="99"/>
    </location>
</feature>
<evidence type="ECO:0000313" key="8">
    <source>
        <dbReference type="Proteomes" id="UP000297258"/>
    </source>
</evidence>
<dbReference type="PANTHER" id="PTHR30561">
    <property type="entry name" value="SMR FAMILY PROTON-DEPENDENT DRUG EFFLUX TRANSPORTER SUGE"/>
    <property type="match status" value="1"/>
</dbReference>
<dbReference type="InterPro" id="IPR000390">
    <property type="entry name" value="Small_drug/metabolite_transptr"/>
</dbReference>
<dbReference type="AlphaFoldDB" id="A0A4Y9T7U4"/>
<dbReference type="Proteomes" id="UP000297258">
    <property type="component" value="Unassembled WGS sequence"/>
</dbReference>
<keyword evidence="8" id="KW-1185">Reference proteome</keyword>
<keyword evidence="2" id="KW-1003">Cell membrane</keyword>
<dbReference type="GO" id="GO:0005886">
    <property type="term" value="C:plasma membrane"/>
    <property type="evidence" value="ECO:0007669"/>
    <property type="project" value="UniProtKB-SubCell"/>
</dbReference>
<protein>
    <submittedName>
        <fullName evidence="7">4-amino-4-deoxy-L-arabinose transferase</fullName>
    </submittedName>
</protein>
<sequence length="124" mass="12950">MNLTTFAFILSGVLLNAVAQLCLKAGTNRLGGAIHLTADNWFATGLKVATQLPIMAGLACYGISLVVWIIGLSRTDVTVAYPMLSLGYVVGALGAWMFLGEAISPQRLLAIGVIMVGVALLARS</sequence>
<keyword evidence="4 6" id="KW-1133">Transmembrane helix</keyword>
<proteinExistence type="predicted"/>
<keyword evidence="5 6" id="KW-0472">Membrane</keyword>
<keyword evidence="3 6" id="KW-0812">Transmembrane</keyword>
<dbReference type="Gene3D" id="1.10.3730.20">
    <property type="match status" value="1"/>
</dbReference>
<comment type="subcellular location">
    <subcellularLocation>
        <location evidence="1">Cell membrane</location>
        <topology evidence="1">Multi-pass membrane protein</topology>
    </subcellularLocation>
</comment>
<comment type="caution">
    <text evidence="7">The sequence shown here is derived from an EMBL/GenBank/DDBJ whole genome shotgun (WGS) entry which is preliminary data.</text>
</comment>